<reference key="2">
    <citation type="submission" date="2011-03" db="EMBL/GenBank/DDBJ databases">
        <title>Complete genome sequence of the thermoacidophilic crenarchaeon Thermoproteus uzoniensis 768-20.</title>
        <authorList>
            <person name="Mardanov A.V."/>
            <person name="Gumerov V.M."/>
            <person name="Beletsky A.V."/>
            <person name="Prokofeva M.I."/>
            <person name="Bonch-Osmolovskaya E.A."/>
            <person name="Ravin N.V."/>
            <person name="Skryabin K.G."/>
        </authorList>
    </citation>
    <scope>NUCLEOTIDE SEQUENCE</scope>
    <source>
        <strain>768-20</strain>
    </source>
</reference>
<feature type="transmembrane region" description="Helical" evidence="6">
    <location>
        <begin position="200"/>
        <end position="225"/>
    </location>
</feature>
<accession>F2L0J9</accession>
<evidence type="ECO:0000313" key="7">
    <source>
        <dbReference type="EMBL" id="AEA12681.1"/>
    </source>
</evidence>
<feature type="transmembrane region" description="Helical" evidence="6">
    <location>
        <begin position="108"/>
        <end position="128"/>
    </location>
</feature>
<evidence type="ECO:0000313" key="8">
    <source>
        <dbReference type="Proteomes" id="UP000008138"/>
    </source>
</evidence>
<feature type="transmembrane region" description="Helical" evidence="6">
    <location>
        <begin position="7"/>
        <end position="26"/>
    </location>
</feature>
<dbReference type="Proteomes" id="UP000008138">
    <property type="component" value="Chromosome"/>
</dbReference>
<dbReference type="Pfam" id="PF02653">
    <property type="entry name" value="BPD_transp_2"/>
    <property type="match status" value="1"/>
</dbReference>
<dbReference type="HOGENOM" id="CLU_031365_0_1_2"/>
<evidence type="ECO:0000256" key="6">
    <source>
        <dbReference type="SAM" id="Phobius"/>
    </source>
</evidence>
<keyword evidence="5 6" id="KW-0472">Membrane</keyword>
<evidence type="ECO:0000256" key="2">
    <source>
        <dbReference type="ARBA" id="ARBA00022475"/>
    </source>
</evidence>
<dbReference type="eggNOG" id="arCOG01275">
    <property type="taxonomic scope" value="Archaea"/>
</dbReference>
<dbReference type="InterPro" id="IPR043428">
    <property type="entry name" value="LivM-like"/>
</dbReference>
<dbReference type="InterPro" id="IPR001851">
    <property type="entry name" value="ABC_transp_permease"/>
</dbReference>
<evidence type="ECO:0000256" key="3">
    <source>
        <dbReference type="ARBA" id="ARBA00022692"/>
    </source>
</evidence>
<feature type="transmembrane region" description="Helical" evidence="6">
    <location>
        <begin position="153"/>
        <end position="172"/>
    </location>
</feature>
<dbReference type="OrthoDB" id="29249at2157"/>
<dbReference type="AlphaFoldDB" id="F2L0J9"/>
<dbReference type="CDD" id="cd06581">
    <property type="entry name" value="TM_PBP1_LivM_like"/>
    <property type="match status" value="1"/>
</dbReference>
<sequence>MSDLYKIIIIYTFAVIIGFLLSNSFIKYELSYVLIWSAAAWATAVLLEYGLVNFGIAMYYALGAYAVALLYKYWGVTDFALGISASALAGAAWGLVVGYALGSLRGIYYSLANLSLSMVIYGVLVKFYDVTGGSNGLYVPRPQELSYTFNGDALYWVAATVAGALLAAMYRFQSSDMGRVAEGIRLNELRVRSLGASPRLHITAATAAAGAVAAVGGALMAYLTNIVTPDYSYWTASGEMVVAALIGLLASRRYGFLIGSAFYQIVRLWSYQFTSPELVIGLALLSALAVWRRRYSRLAA</sequence>
<evidence type="ECO:0000256" key="1">
    <source>
        <dbReference type="ARBA" id="ARBA00004651"/>
    </source>
</evidence>
<comment type="subcellular location">
    <subcellularLocation>
        <location evidence="1">Cell membrane</location>
        <topology evidence="1">Multi-pass membrane protein</topology>
    </subcellularLocation>
</comment>
<keyword evidence="4 6" id="KW-1133">Transmembrane helix</keyword>
<dbReference type="GeneID" id="10360730"/>
<feature type="transmembrane region" description="Helical" evidence="6">
    <location>
        <begin position="80"/>
        <end position="101"/>
    </location>
</feature>
<keyword evidence="8" id="KW-1185">Reference proteome</keyword>
<keyword evidence="3 6" id="KW-0812">Transmembrane</keyword>
<dbReference type="GO" id="GO:0015658">
    <property type="term" value="F:branched-chain amino acid transmembrane transporter activity"/>
    <property type="evidence" value="ECO:0007669"/>
    <property type="project" value="InterPro"/>
</dbReference>
<dbReference type="PANTHER" id="PTHR30482">
    <property type="entry name" value="HIGH-AFFINITY BRANCHED-CHAIN AMINO ACID TRANSPORT SYSTEM PERMEASE"/>
    <property type="match status" value="1"/>
</dbReference>
<organism evidence="7 8">
    <name type="scientific">Thermoproteus uzoniensis (strain 768-20)</name>
    <dbReference type="NCBI Taxonomy" id="999630"/>
    <lineage>
        <taxon>Archaea</taxon>
        <taxon>Thermoproteota</taxon>
        <taxon>Thermoprotei</taxon>
        <taxon>Thermoproteales</taxon>
        <taxon>Thermoproteaceae</taxon>
        <taxon>Thermoproteus</taxon>
    </lineage>
</organism>
<feature type="transmembrane region" description="Helical" evidence="6">
    <location>
        <begin position="56"/>
        <end position="74"/>
    </location>
</feature>
<dbReference type="RefSeq" id="WP_013680017.1">
    <property type="nucleotide sequence ID" value="NC_015315.1"/>
</dbReference>
<name>F2L0J9_THEU7</name>
<keyword evidence="2" id="KW-1003">Cell membrane</keyword>
<gene>
    <name evidence="7" type="ordered locus">TUZN_1202</name>
</gene>
<dbReference type="STRING" id="999630.TUZN_1202"/>
<evidence type="ECO:0000256" key="4">
    <source>
        <dbReference type="ARBA" id="ARBA00022989"/>
    </source>
</evidence>
<proteinExistence type="predicted"/>
<evidence type="ECO:0000256" key="5">
    <source>
        <dbReference type="ARBA" id="ARBA00023136"/>
    </source>
</evidence>
<protein>
    <submittedName>
        <fullName evidence="7">Inner-membrane translocator</fullName>
    </submittedName>
</protein>
<reference evidence="7 8" key="1">
    <citation type="journal article" date="2011" name="J. Bacteriol.">
        <title>Complete genome sequence of the thermoacidophilic crenarchaeon Thermoproteus uzoniensis 768-20.</title>
        <authorList>
            <person name="Mardanov A.V."/>
            <person name="Gumerov V.M."/>
            <person name="Beletsky A.V."/>
            <person name="Prokofeva M.I."/>
            <person name="Bonch-Osmolovskaya E.A."/>
            <person name="Ravin N.V."/>
            <person name="Skryabin K.G."/>
        </authorList>
    </citation>
    <scope>NUCLEOTIDE SEQUENCE [LARGE SCALE GENOMIC DNA]</scope>
    <source>
        <strain evidence="7 8">768-20</strain>
    </source>
</reference>
<dbReference type="KEGG" id="tuz:TUZN_1202"/>
<dbReference type="GO" id="GO:0005886">
    <property type="term" value="C:plasma membrane"/>
    <property type="evidence" value="ECO:0007669"/>
    <property type="project" value="UniProtKB-SubCell"/>
</dbReference>
<feature type="transmembrane region" description="Helical" evidence="6">
    <location>
        <begin position="271"/>
        <end position="291"/>
    </location>
</feature>
<dbReference type="PANTHER" id="PTHR30482:SF17">
    <property type="entry name" value="ABC TRANSPORTER ATP-BINDING PROTEIN"/>
    <property type="match status" value="1"/>
</dbReference>
<dbReference type="EMBL" id="CP002590">
    <property type="protein sequence ID" value="AEA12681.1"/>
    <property type="molecule type" value="Genomic_DNA"/>
</dbReference>